<evidence type="ECO:0000313" key="4">
    <source>
        <dbReference type="Proteomes" id="UP001551482"/>
    </source>
</evidence>
<dbReference type="InterPro" id="IPR032710">
    <property type="entry name" value="NTF2-like_dom_sf"/>
</dbReference>
<proteinExistence type="predicted"/>
<gene>
    <name evidence="3" type="ORF">AB0C36_29945</name>
</gene>
<reference evidence="3 4" key="1">
    <citation type="submission" date="2024-06" db="EMBL/GenBank/DDBJ databases">
        <title>The Natural Products Discovery Center: Release of the First 8490 Sequenced Strains for Exploring Actinobacteria Biosynthetic Diversity.</title>
        <authorList>
            <person name="Kalkreuter E."/>
            <person name="Kautsar S.A."/>
            <person name="Yang D."/>
            <person name="Bader C.D."/>
            <person name="Teijaro C.N."/>
            <person name="Fluegel L."/>
            <person name="Davis C.M."/>
            <person name="Simpson J.R."/>
            <person name="Lauterbach L."/>
            <person name="Steele A.D."/>
            <person name="Gui C."/>
            <person name="Meng S."/>
            <person name="Li G."/>
            <person name="Viehrig K."/>
            <person name="Ye F."/>
            <person name="Su P."/>
            <person name="Kiefer A.F."/>
            <person name="Nichols A."/>
            <person name="Cepeda A.J."/>
            <person name="Yan W."/>
            <person name="Fan B."/>
            <person name="Jiang Y."/>
            <person name="Adhikari A."/>
            <person name="Zheng C.-J."/>
            <person name="Schuster L."/>
            <person name="Cowan T.M."/>
            <person name="Smanski M.J."/>
            <person name="Chevrette M.G."/>
            <person name="De Carvalho L.P.S."/>
            <person name="Shen B."/>
        </authorList>
    </citation>
    <scope>NUCLEOTIDE SEQUENCE [LARGE SCALE GENOMIC DNA]</scope>
    <source>
        <strain evidence="3 4">NPDC048946</strain>
    </source>
</reference>
<dbReference type="Proteomes" id="UP001551482">
    <property type="component" value="Unassembled WGS sequence"/>
</dbReference>
<dbReference type="SUPFAM" id="SSF54427">
    <property type="entry name" value="NTF2-like"/>
    <property type="match status" value="1"/>
</dbReference>
<feature type="domain" description="SnoaL-like" evidence="2">
    <location>
        <begin position="18"/>
        <end position="166"/>
    </location>
</feature>
<sequence>MTQTAPSAVRPAVVTPELYLSVQQFYARHMQAVDDDNAEVWADDYTEDAEFDTDALPAPLFGRGTILARLAKAGAALAEQGVTRRHLMSMLTVHPESPDSAEGDVGADAGDGADGGEPVVRQVRTRSSFLVLHSSPGTPTTVFRSGIWEDTLVRSEGGPWRMRRRRVVGDGAAHGAERGVAYGSAAVGPAQGSAQGPAR</sequence>
<dbReference type="RefSeq" id="WP_358360031.1">
    <property type="nucleotide sequence ID" value="NZ_JBEZFP010000098.1"/>
</dbReference>
<evidence type="ECO:0000313" key="3">
    <source>
        <dbReference type="EMBL" id="MEU8137724.1"/>
    </source>
</evidence>
<dbReference type="EMBL" id="JBEZFP010000098">
    <property type="protein sequence ID" value="MEU8137724.1"/>
    <property type="molecule type" value="Genomic_DNA"/>
</dbReference>
<evidence type="ECO:0000256" key="1">
    <source>
        <dbReference type="SAM" id="MobiDB-lite"/>
    </source>
</evidence>
<dbReference type="Pfam" id="PF13577">
    <property type="entry name" value="SnoaL_4"/>
    <property type="match status" value="1"/>
</dbReference>
<dbReference type="Gene3D" id="3.10.450.50">
    <property type="match status" value="1"/>
</dbReference>
<name>A0ABV3DRE2_9ACTN</name>
<comment type="caution">
    <text evidence="3">The sequence shown here is derived from an EMBL/GenBank/DDBJ whole genome shotgun (WGS) entry which is preliminary data.</text>
</comment>
<dbReference type="InterPro" id="IPR037401">
    <property type="entry name" value="SnoaL-like"/>
</dbReference>
<evidence type="ECO:0000259" key="2">
    <source>
        <dbReference type="Pfam" id="PF13577"/>
    </source>
</evidence>
<feature type="region of interest" description="Disordered" evidence="1">
    <location>
        <begin position="94"/>
        <end position="116"/>
    </location>
</feature>
<organism evidence="3 4">
    <name type="scientific">Streptodolium elevatio</name>
    <dbReference type="NCBI Taxonomy" id="3157996"/>
    <lineage>
        <taxon>Bacteria</taxon>
        <taxon>Bacillati</taxon>
        <taxon>Actinomycetota</taxon>
        <taxon>Actinomycetes</taxon>
        <taxon>Kitasatosporales</taxon>
        <taxon>Streptomycetaceae</taxon>
        <taxon>Streptodolium</taxon>
    </lineage>
</organism>
<accession>A0ABV3DRE2</accession>
<feature type="region of interest" description="Disordered" evidence="1">
    <location>
        <begin position="179"/>
        <end position="199"/>
    </location>
</feature>
<keyword evidence="4" id="KW-1185">Reference proteome</keyword>
<protein>
    <submittedName>
        <fullName evidence="3">Nuclear transport factor 2 family protein</fullName>
    </submittedName>
</protein>